<reference evidence="8" key="1">
    <citation type="journal article" date="2019" name="Int. J. Syst. Evol. Microbiol.">
        <title>The Global Catalogue of Microorganisms (GCM) 10K type strain sequencing project: providing services to taxonomists for standard genome sequencing and annotation.</title>
        <authorList>
            <consortium name="The Broad Institute Genomics Platform"/>
            <consortium name="The Broad Institute Genome Sequencing Center for Infectious Disease"/>
            <person name="Wu L."/>
            <person name="Ma J."/>
        </authorList>
    </citation>
    <scope>NUCLEOTIDE SEQUENCE [LARGE SCALE GENOMIC DNA]</scope>
    <source>
        <strain evidence="8">CGMCC 4.1437</strain>
    </source>
</reference>
<dbReference type="SUPFAM" id="SSF51905">
    <property type="entry name" value="FAD/NAD(P)-binding domain"/>
    <property type="match status" value="1"/>
</dbReference>
<evidence type="ECO:0000256" key="3">
    <source>
        <dbReference type="ARBA" id="ARBA00022827"/>
    </source>
</evidence>
<gene>
    <name evidence="7" type="ORF">ACFP3U_14810</name>
</gene>
<protein>
    <submittedName>
        <fullName evidence="7">GMC oxidoreductase</fullName>
    </submittedName>
</protein>
<dbReference type="Gene3D" id="3.50.50.60">
    <property type="entry name" value="FAD/NAD(P)-binding domain"/>
    <property type="match status" value="2"/>
</dbReference>
<evidence type="ECO:0000313" key="8">
    <source>
        <dbReference type="Proteomes" id="UP001595975"/>
    </source>
</evidence>
<dbReference type="InterPro" id="IPR036188">
    <property type="entry name" value="FAD/NAD-bd_sf"/>
</dbReference>
<dbReference type="InterPro" id="IPR007867">
    <property type="entry name" value="GMC_OxRtase_C"/>
</dbReference>
<keyword evidence="3" id="KW-0274">FAD</keyword>
<feature type="domain" description="Glucose-methanol-choline oxidoreductase N-terminal" evidence="5">
    <location>
        <begin position="204"/>
        <end position="310"/>
    </location>
</feature>
<keyword evidence="4" id="KW-0560">Oxidoreductase</keyword>
<dbReference type="Pfam" id="PF13450">
    <property type="entry name" value="NAD_binding_8"/>
    <property type="match status" value="1"/>
</dbReference>
<evidence type="ECO:0000259" key="6">
    <source>
        <dbReference type="Pfam" id="PF05199"/>
    </source>
</evidence>
<keyword evidence="8" id="KW-1185">Reference proteome</keyword>
<proteinExistence type="inferred from homology"/>
<dbReference type="Pfam" id="PF00732">
    <property type="entry name" value="GMC_oxred_N"/>
    <property type="match status" value="1"/>
</dbReference>
<dbReference type="PANTHER" id="PTHR46056:SF12">
    <property type="entry name" value="LONG-CHAIN-ALCOHOL OXIDASE"/>
    <property type="match status" value="1"/>
</dbReference>
<evidence type="ECO:0000256" key="4">
    <source>
        <dbReference type="ARBA" id="ARBA00023002"/>
    </source>
</evidence>
<keyword evidence="2" id="KW-0285">Flavoprotein</keyword>
<dbReference type="RefSeq" id="WP_380225952.1">
    <property type="nucleotide sequence ID" value="NZ_JBHSOF010000016.1"/>
</dbReference>
<accession>A0ABW0X1D6</accession>
<dbReference type="Pfam" id="PF05199">
    <property type="entry name" value="GMC_oxred_C"/>
    <property type="match status" value="1"/>
</dbReference>
<dbReference type="PANTHER" id="PTHR46056">
    <property type="entry name" value="LONG-CHAIN-ALCOHOL OXIDASE"/>
    <property type="match status" value="1"/>
</dbReference>
<dbReference type="Proteomes" id="UP001595975">
    <property type="component" value="Unassembled WGS sequence"/>
</dbReference>
<comment type="similarity">
    <text evidence="1">Belongs to the GMC oxidoreductase family.</text>
</comment>
<name>A0ABW0X1D6_9ACTN</name>
<comment type="caution">
    <text evidence="7">The sequence shown here is derived from an EMBL/GenBank/DDBJ whole genome shotgun (WGS) entry which is preliminary data.</text>
</comment>
<evidence type="ECO:0000259" key="5">
    <source>
        <dbReference type="Pfam" id="PF00732"/>
    </source>
</evidence>
<feature type="domain" description="Glucose-methanol-choline oxidoreductase C-terminal" evidence="6">
    <location>
        <begin position="437"/>
        <end position="500"/>
    </location>
</feature>
<sequence>MTHDQAPHGLPGVIEPDGAEVTCDLAILGSGMGGATLAHALRSSGARILVVERGDFLPREHQNWSPEAVFVQGRYRNGDQWQDAQGRPFQPGVHYYVGGNTKVYGATLPRFRETDFGPVAHAEGDAPGWPIGYADLEPHYGRAEDLYRVHGTRGEDPTDPWRSTDYPHPAVEHEGGVAELADRLRGQGLRPFHMPVGIDLREGGDCVRCGTCDGFPCLLGAKSDADVRALRPALAAGEVQLLTRTLVGRLHTDATGRRVTHAVATRDGKELTIRAGRFVLACGAVNTAALLLRSSLANGSGRVGRNYMVHNSTFLVAADPARRNRAVFQKTLGLNDWYLADGGRAALGNVQMLGKLQEPMVRAARPNVPAAVRRFVTRRSLDLYLTSEDLPTRDNRVALDAGGRITVHWRPNNLGAHHELVRRTTASLRAAGYPLVFTRRMGIETNSHQCGTAVMGTDPATSVVDPGGRTHEHDNLWVADASVFCSSAAVNPALTIAANAFRIAGGVLA</sequence>
<evidence type="ECO:0000256" key="1">
    <source>
        <dbReference type="ARBA" id="ARBA00010790"/>
    </source>
</evidence>
<evidence type="ECO:0000313" key="7">
    <source>
        <dbReference type="EMBL" id="MFC5664251.1"/>
    </source>
</evidence>
<organism evidence="7 8">
    <name type="scientific">Kitasatospora misakiensis</name>
    <dbReference type="NCBI Taxonomy" id="67330"/>
    <lineage>
        <taxon>Bacteria</taxon>
        <taxon>Bacillati</taxon>
        <taxon>Actinomycetota</taxon>
        <taxon>Actinomycetes</taxon>
        <taxon>Kitasatosporales</taxon>
        <taxon>Streptomycetaceae</taxon>
        <taxon>Kitasatospora</taxon>
    </lineage>
</organism>
<dbReference type="InterPro" id="IPR000172">
    <property type="entry name" value="GMC_OxRdtase_N"/>
</dbReference>
<evidence type="ECO:0000256" key="2">
    <source>
        <dbReference type="ARBA" id="ARBA00022630"/>
    </source>
</evidence>
<dbReference type="EMBL" id="JBHSOF010000016">
    <property type="protein sequence ID" value="MFC5664251.1"/>
    <property type="molecule type" value="Genomic_DNA"/>
</dbReference>